<dbReference type="EMBL" id="BQXU01000007">
    <property type="protein sequence ID" value="GKT43343.1"/>
    <property type="molecule type" value="Genomic_DNA"/>
</dbReference>
<dbReference type="InterPro" id="IPR013094">
    <property type="entry name" value="AB_hydrolase_3"/>
</dbReference>
<evidence type="ECO:0000259" key="2">
    <source>
        <dbReference type="Pfam" id="PF07859"/>
    </source>
</evidence>
<dbReference type="RefSeq" id="XP_049125693.1">
    <property type="nucleotide sequence ID" value="XM_049269736.1"/>
</dbReference>
<dbReference type="Proteomes" id="UP001055115">
    <property type="component" value="Unassembled WGS sequence"/>
</dbReference>
<evidence type="ECO:0000313" key="3">
    <source>
        <dbReference type="EMBL" id="GKT43343.1"/>
    </source>
</evidence>
<dbReference type="GO" id="GO:0016787">
    <property type="term" value="F:hydrolase activity"/>
    <property type="evidence" value="ECO:0007669"/>
    <property type="project" value="UniProtKB-KW"/>
</dbReference>
<dbReference type="Gene3D" id="3.40.50.1820">
    <property type="entry name" value="alpha/beta hydrolase"/>
    <property type="match status" value="1"/>
</dbReference>
<accession>A0AA37P0B4</accession>
<keyword evidence="4" id="KW-1185">Reference proteome</keyword>
<evidence type="ECO:0000256" key="1">
    <source>
        <dbReference type="ARBA" id="ARBA00022801"/>
    </source>
</evidence>
<dbReference type="Pfam" id="PF07859">
    <property type="entry name" value="Abhydrolase_3"/>
    <property type="match status" value="1"/>
</dbReference>
<name>A0AA37P0B4_9PEZI</name>
<dbReference type="PANTHER" id="PTHR48081">
    <property type="entry name" value="AB HYDROLASE SUPERFAMILY PROTEIN C4A8.06C"/>
    <property type="match status" value="1"/>
</dbReference>
<feature type="domain" description="Alpha/beta hydrolase fold-3" evidence="2">
    <location>
        <begin position="87"/>
        <end position="300"/>
    </location>
</feature>
<dbReference type="GeneID" id="73324326"/>
<reference evidence="3 4" key="1">
    <citation type="submission" date="2022-03" db="EMBL/GenBank/DDBJ databases">
        <title>Genome data of Colletotrichum spp.</title>
        <authorList>
            <person name="Utami Y.D."/>
            <person name="Hiruma K."/>
        </authorList>
    </citation>
    <scope>NUCLEOTIDE SEQUENCE [LARGE SCALE GENOMIC DNA]</scope>
    <source>
        <strain evidence="3 4">MAFF 239500</strain>
    </source>
</reference>
<evidence type="ECO:0000313" key="4">
    <source>
        <dbReference type="Proteomes" id="UP001055115"/>
    </source>
</evidence>
<comment type="caution">
    <text evidence="3">The sequence shown here is derived from an EMBL/GenBank/DDBJ whole genome shotgun (WGS) entry which is preliminary data.</text>
</comment>
<dbReference type="InterPro" id="IPR029058">
    <property type="entry name" value="AB_hydrolase_fold"/>
</dbReference>
<dbReference type="AlphaFoldDB" id="A0AA37P0B4"/>
<dbReference type="SUPFAM" id="SSF53474">
    <property type="entry name" value="alpha/beta-Hydrolases"/>
    <property type="match status" value="1"/>
</dbReference>
<gene>
    <name evidence="3" type="ORF">ColSpa_03524</name>
</gene>
<organism evidence="3 4">
    <name type="scientific">Colletotrichum spaethianum</name>
    <dbReference type="NCBI Taxonomy" id="700344"/>
    <lineage>
        <taxon>Eukaryota</taxon>
        <taxon>Fungi</taxon>
        <taxon>Dikarya</taxon>
        <taxon>Ascomycota</taxon>
        <taxon>Pezizomycotina</taxon>
        <taxon>Sordariomycetes</taxon>
        <taxon>Hypocreomycetidae</taxon>
        <taxon>Glomerellales</taxon>
        <taxon>Glomerellaceae</taxon>
        <taxon>Colletotrichum</taxon>
        <taxon>Colletotrichum spaethianum species complex</taxon>
    </lineage>
</organism>
<dbReference type="PANTHER" id="PTHR48081:SF8">
    <property type="entry name" value="ALPHA_BETA HYDROLASE FOLD-3 DOMAIN-CONTAINING PROTEIN-RELATED"/>
    <property type="match status" value="1"/>
</dbReference>
<dbReference type="InterPro" id="IPR050300">
    <property type="entry name" value="GDXG_lipolytic_enzyme"/>
</dbReference>
<sequence length="323" mass="35086">MTLQYDPEYRAVVAANSRGPPRLPFKDVFEIRNFTNPMLHAVLRAQPSPEDVLETRIPFTSDDGAELGLHRFATTEMIEAAEPQAAVVYVHGGGFVAGNVDIFAPQIKRFVESSGMPFFAVGYRLAPEFPGGVGAEDVFHALRHLSEHAAEWNVDAAKIVLMGDSAGGGIAAGAALIARDRGLAPPLRRLVLVYPMLDDRTALAEGSAMLPLLTWKPNDSMLAWRAVLGERAGRPEAEGIPLYAAPGRAGVEDLRGLPRTYVDVGSLDLFRDECVEFVGKLARADVEVEFHLWPGLPHGFEGAPGIGWVKRALEARNAAMRRE</sequence>
<proteinExistence type="predicted"/>
<keyword evidence="1" id="KW-0378">Hydrolase</keyword>
<protein>
    <submittedName>
        <fullName evidence="3">Carboxylesterase NlhH</fullName>
    </submittedName>
</protein>